<dbReference type="InterPro" id="IPR036691">
    <property type="entry name" value="Endo/exonu/phosph_ase_sf"/>
</dbReference>
<reference evidence="1" key="2">
    <citation type="submission" date="2023-03" db="EMBL/GenBank/DDBJ databases">
        <authorList>
            <person name="Inwood S.N."/>
            <person name="Skelly J.G."/>
            <person name="Guhlin J."/>
            <person name="Harrop T.W.R."/>
            <person name="Goldson S.G."/>
            <person name="Dearden P.K."/>
        </authorList>
    </citation>
    <scope>NUCLEOTIDE SEQUENCE</scope>
    <source>
        <strain evidence="1">Irish</strain>
        <tissue evidence="1">Whole body</tissue>
    </source>
</reference>
<reference evidence="1" key="1">
    <citation type="journal article" date="2023" name="bioRxiv">
        <title>Scaffold-level genome assemblies of two parasitoid biocontrol wasps reveal the parthenogenesis mechanism and an associated novel virus.</title>
        <authorList>
            <person name="Inwood S."/>
            <person name="Skelly J."/>
            <person name="Guhlin J."/>
            <person name="Harrop T."/>
            <person name="Goldson S."/>
            <person name="Dearden P."/>
        </authorList>
    </citation>
    <scope>NUCLEOTIDE SEQUENCE</scope>
    <source>
        <strain evidence="1">Irish</strain>
        <tissue evidence="1">Whole body</tissue>
    </source>
</reference>
<name>A0AA39KPP8_9HYME</name>
<comment type="caution">
    <text evidence="1">The sequence shown here is derived from an EMBL/GenBank/DDBJ whole genome shotgun (WGS) entry which is preliminary data.</text>
</comment>
<organism evidence="1 2">
    <name type="scientific">Microctonus aethiopoides</name>
    <dbReference type="NCBI Taxonomy" id="144406"/>
    <lineage>
        <taxon>Eukaryota</taxon>
        <taxon>Metazoa</taxon>
        <taxon>Ecdysozoa</taxon>
        <taxon>Arthropoda</taxon>
        <taxon>Hexapoda</taxon>
        <taxon>Insecta</taxon>
        <taxon>Pterygota</taxon>
        <taxon>Neoptera</taxon>
        <taxon>Endopterygota</taxon>
        <taxon>Hymenoptera</taxon>
        <taxon>Apocrita</taxon>
        <taxon>Ichneumonoidea</taxon>
        <taxon>Braconidae</taxon>
        <taxon>Euphorinae</taxon>
        <taxon>Microctonus</taxon>
    </lineage>
</organism>
<sequence length="120" mass="12950">HQDEAVWVSECINLNESKGMQECVGASQRMNISRDSTPPPQTGDAPNTEIIPHIKLAQANLARSKNATSEMYSLVQKQRLDVLLIQEPYARATGTSYIVGGLGIGAQVSATSLEQPWAAV</sequence>
<gene>
    <name evidence="1" type="ORF">PV328_012232</name>
</gene>
<feature type="non-terminal residue" evidence="1">
    <location>
        <position position="1"/>
    </location>
</feature>
<evidence type="ECO:0000313" key="1">
    <source>
        <dbReference type="EMBL" id="KAK0169300.1"/>
    </source>
</evidence>
<dbReference type="Gene3D" id="3.60.10.10">
    <property type="entry name" value="Endonuclease/exonuclease/phosphatase"/>
    <property type="match status" value="1"/>
</dbReference>
<dbReference type="SUPFAM" id="SSF56219">
    <property type="entry name" value="DNase I-like"/>
    <property type="match status" value="1"/>
</dbReference>
<dbReference type="EMBL" id="JAQQBS010000750">
    <property type="protein sequence ID" value="KAK0169300.1"/>
    <property type="molecule type" value="Genomic_DNA"/>
</dbReference>
<dbReference type="Proteomes" id="UP001168990">
    <property type="component" value="Unassembled WGS sequence"/>
</dbReference>
<feature type="non-terminal residue" evidence="1">
    <location>
        <position position="120"/>
    </location>
</feature>
<keyword evidence="2" id="KW-1185">Reference proteome</keyword>
<dbReference type="AlphaFoldDB" id="A0AA39KPP8"/>
<proteinExistence type="predicted"/>
<evidence type="ECO:0000313" key="2">
    <source>
        <dbReference type="Proteomes" id="UP001168990"/>
    </source>
</evidence>
<protein>
    <recommendedName>
        <fullName evidence="3">Endonuclease/exonuclease/phosphatase domain-containing protein</fullName>
    </recommendedName>
</protein>
<accession>A0AA39KPP8</accession>
<evidence type="ECO:0008006" key="3">
    <source>
        <dbReference type="Google" id="ProtNLM"/>
    </source>
</evidence>